<organism evidence="1 2">
    <name type="scientific">Borreliella burgdorferi 118a</name>
    <dbReference type="NCBI Taxonomy" id="476210"/>
    <lineage>
        <taxon>Bacteria</taxon>
        <taxon>Pseudomonadati</taxon>
        <taxon>Spirochaetota</taxon>
        <taxon>Spirochaetia</taxon>
        <taxon>Spirochaetales</taxon>
        <taxon>Borreliaceae</taxon>
        <taxon>Borreliella</taxon>
    </lineage>
</organism>
<geneLocation type="plasmid" evidence="1 2">
    <name>118a_lp28-4</name>
</geneLocation>
<gene>
    <name evidence="1" type="ORF">BBU118A_I03</name>
</gene>
<proteinExistence type="predicted"/>
<name>A0A7U3YBR6_BORBG</name>
<dbReference type="Pfam" id="PF02414">
    <property type="entry name" value="Borrelia_orfA"/>
    <property type="match status" value="1"/>
</dbReference>
<keyword evidence="1" id="KW-0614">Plasmid</keyword>
<dbReference type="Proteomes" id="UP000006208">
    <property type="component" value="Plasmid 118a_lp28-4"/>
</dbReference>
<sequence length="147" mass="17557">MKKNQKNKCSEIEKTQLEIINNQSEIEKQLHQLEIEFTGICLLYVAIHYLNLELNNYSQKKLLKFYNEILKKENKNSCDLPTMSKYLDILENTKTIIKLSFKNQPKYIIYYKINYPFKGFSSTLQDYYLLISDKLKQQLEQNDPTTI</sequence>
<accession>A0A7U3YBR6</accession>
<dbReference type="EMBL" id="CP001541">
    <property type="protein sequence ID" value="ACN93102.1"/>
    <property type="molecule type" value="Genomic_DNA"/>
</dbReference>
<dbReference type="AlphaFoldDB" id="A0A7U3YBR6"/>
<dbReference type="InterPro" id="IPR003459">
    <property type="entry name" value="Borrelia_plasmid_OrfA"/>
</dbReference>
<dbReference type="RefSeq" id="WP_012622382.1">
    <property type="nucleotide sequence ID" value="NC_012240.1"/>
</dbReference>
<dbReference type="GeneID" id="56568521"/>
<reference evidence="1 2" key="1">
    <citation type="journal article" date="2011" name="J. Bacteriol.">
        <title>Whole-genome sequences of thirteen isolates of Borrelia burgdorferi.</title>
        <authorList>
            <person name="Schutzer S.E."/>
            <person name="Fraser-Liggett C.M."/>
            <person name="Casjens S.R."/>
            <person name="Qiu W.G."/>
            <person name="Dunn J.J."/>
            <person name="Mongodin E.F."/>
            <person name="Luft B.J."/>
        </authorList>
    </citation>
    <scope>NUCLEOTIDE SEQUENCE [LARGE SCALE GENOMIC DNA]</scope>
    <source>
        <strain evidence="1 2">118a</strain>
        <plasmid evidence="1 2">118a_lp28-4</plasmid>
    </source>
</reference>
<protein>
    <submittedName>
        <fullName evidence="1">Uncharacterized protein</fullName>
    </submittedName>
</protein>
<evidence type="ECO:0000313" key="1">
    <source>
        <dbReference type="EMBL" id="ACN93102.1"/>
    </source>
</evidence>
<evidence type="ECO:0000313" key="2">
    <source>
        <dbReference type="Proteomes" id="UP000006208"/>
    </source>
</evidence>